<dbReference type="Proteomes" id="UP001431783">
    <property type="component" value="Unassembled WGS sequence"/>
</dbReference>
<dbReference type="Pfam" id="PF00083">
    <property type="entry name" value="Sugar_tr"/>
    <property type="match status" value="2"/>
</dbReference>
<dbReference type="GO" id="GO:0016020">
    <property type="term" value="C:membrane"/>
    <property type="evidence" value="ECO:0007669"/>
    <property type="project" value="UniProtKB-SubCell"/>
</dbReference>
<dbReference type="PANTHER" id="PTHR48021">
    <property type="match status" value="1"/>
</dbReference>
<dbReference type="SUPFAM" id="SSF103473">
    <property type="entry name" value="MFS general substrate transporter"/>
    <property type="match status" value="1"/>
</dbReference>
<evidence type="ECO:0000313" key="9">
    <source>
        <dbReference type="Proteomes" id="UP001431783"/>
    </source>
</evidence>
<keyword evidence="5" id="KW-0325">Glycoprotein</keyword>
<keyword evidence="2 6" id="KW-0812">Transmembrane</keyword>
<feature type="transmembrane region" description="Helical" evidence="6">
    <location>
        <begin position="162"/>
        <end position="179"/>
    </location>
</feature>
<dbReference type="InterPro" id="IPR005828">
    <property type="entry name" value="MFS_sugar_transport-like"/>
</dbReference>
<evidence type="ECO:0000259" key="7">
    <source>
        <dbReference type="PROSITE" id="PS50850"/>
    </source>
</evidence>
<dbReference type="GO" id="GO:0022857">
    <property type="term" value="F:transmembrane transporter activity"/>
    <property type="evidence" value="ECO:0007669"/>
    <property type="project" value="InterPro"/>
</dbReference>
<accession>A0AAW1U073</accession>
<feature type="transmembrane region" description="Helical" evidence="6">
    <location>
        <begin position="125"/>
        <end position="150"/>
    </location>
</feature>
<feature type="transmembrane region" description="Helical" evidence="6">
    <location>
        <begin position="185"/>
        <end position="205"/>
    </location>
</feature>
<feature type="transmembrane region" description="Helical" evidence="6">
    <location>
        <begin position="75"/>
        <end position="95"/>
    </location>
</feature>
<feature type="domain" description="Major facilitator superfamily (MFS) profile" evidence="7">
    <location>
        <begin position="33"/>
        <end position="426"/>
    </location>
</feature>
<dbReference type="PRINTS" id="PR00171">
    <property type="entry name" value="SUGRTRNSPORT"/>
</dbReference>
<organism evidence="8 9">
    <name type="scientific">Henosepilachna vigintioctopunctata</name>
    <dbReference type="NCBI Taxonomy" id="420089"/>
    <lineage>
        <taxon>Eukaryota</taxon>
        <taxon>Metazoa</taxon>
        <taxon>Ecdysozoa</taxon>
        <taxon>Arthropoda</taxon>
        <taxon>Hexapoda</taxon>
        <taxon>Insecta</taxon>
        <taxon>Pterygota</taxon>
        <taxon>Neoptera</taxon>
        <taxon>Endopterygota</taxon>
        <taxon>Coleoptera</taxon>
        <taxon>Polyphaga</taxon>
        <taxon>Cucujiformia</taxon>
        <taxon>Coccinelloidea</taxon>
        <taxon>Coccinellidae</taxon>
        <taxon>Epilachninae</taxon>
        <taxon>Epilachnini</taxon>
        <taxon>Henosepilachna</taxon>
    </lineage>
</organism>
<dbReference type="PROSITE" id="PS50850">
    <property type="entry name" value="MFS"/>
    <property type="match status" value="1"/>
</dbReference>
<dbReference type="InterPro" id="IPR050549">
    <property type="entry name" value="MFS_Trehalose_Transporter"/>
</dbReference>
<reference evidence="8 9" key="1">
    <citation type="submission" date="2023-03" db="EMBL/GenBank/DDBJ databases">
        <title>Genome insight into feeding habits of ladybird beetles.</title>
        <authorList>
            <person name="Li H.-S."/>
            <person name="Huang Y.-H."/>
            <person name="Pang H."/>
        </authorList>
    </citation>
    <scope>NUCLEOTIDE SEQUENCE [LARGE SCALE GENOMIC DNA]</scope>
    <source>
        <strain evidence="8">SYSU_2023b</strain>
        <tissue evidence="8">Whole body</tissue>
    </source>
</reference>
<comment type="caution">
    <text evidence="8">The sequence shown here is derived from an EMBL/GenBank/DDBJ whole genome shotgun (WGS) entry which is preliminary data.</text>
</comment>
<dbReference type="InterPro" id="IPR003663">
    <property type="entry name" value="Sugar/inositol_transpt"/>
</dbReference>
<evidence type="ECO:0000256" key="5">
    <source>
        <dbReference type="ARBA" id="ARBA00023180"/>
    </source>
</evidence>
<proteinExistence type="predicted"/>
<feature type="transmembrane region" description="Helical" evidence="6">
    <location>
        <begin position="373"/>
        <end position="391"/>
    </location>
</feature>
<feature type="transmembrane region" description="Helical" evidence="6">
    <location>
        <begin position="29"/>
        <end position="55"/>
    </location>
</feature>
<keyword evidence="3 6" id="KW-1133">Transmembrane helix</keyword>
<feature type="transmembrane region" description="Helical" evidence="6">
    <location>
        <begin position="102"/>
        <end position="119"/>
    </location>
</feature>
<dbReference type="InterPro" id="IPR020846">
    <property type="entry name" value="MFS_dom"/>
</dbReference>
<dbReference type="AlphaFoldDB" id="A0AAW1U073"/>
<evidence type="ECO:0000256" key="6">
    <source>
        <dbReference type="SAM" id="Phobius"/>
    </source>
</evidence>
<feature type="transmembrane region" description="Helical" evidence="6">
    <location>
        <begin position="271"/>
        <end position="291"/>
    </location>
</feature>
<evidence type="ECO:0000256" key="3">
    <source>
        <dbReference type="ARBA" id="ARBA00022989"/>
    </source>
</evidence>
<evidence type="ECO:0000256" key="2">
    <source>
        <dbReference type="ARBA" id="ARBA00022692"/>
    </source>
</evidence>
<name>A0AAW1U073_9CUCU</name>
<gene>
    <name evidence="8" type="ORF">WA026_011038</name>
</gene>
<dbReference type="EMBL" id="JARQZJ010000035">
    <property type="protein sequence ID" value="KAK9875935.1"/>
    <property type="molecule type" value="Genomic_DNA"/>
</dbReference>
<feature type="transmembrane region" description="Helical" evidence="6">
    <location>
        <begin position="331"/>
        <end position="352"/>
    </location>
</feature>
<feature type="transmembrane region" description="Helical" evidence="6">
    <location>
        <begin position="238"/>
        <end position="259"/>
    </location>
</feature>
<keyword evidence="4 6" id="KW-0472">Membrane</keyword>
<dbReference type="Gene3D" id="1.20.1250.20">
    <property type="entry name" value="MFS general substrate transporter like domains"/>
    <property type="match status" value="2"/>
</dbReference>
<protein>
    <recommendedName>
        <fullName evidence="7">Major facilitator superfamily (MFS) profile domain-containing protein</fullName>
    </recommendedName>
</protein>
<evidence type="ECO:0000256" key="4">
    <source>
        <dbReference type="ARBA" id="ARBA00023136"/>
    </source>
</evidence>
<keyword evidence="9" id="KW-1185">Reference proteome</keyword>
<evidence type="ECO:0000256" key="1">
    <source>
        <dbReference type="ARBA" id="ARBA00004141"/>
    </source>
</evidence>
<dbReference type="InterPro" id="IPR036259">
    <property type="entry name" value="MFS_trans_sf"/>
</dbReference>
<sequence>MEDISASCVSLNVAASTEKKRTSIIRETLYRQLLATSLAASFNIVFGISLAYSAILNPELGRNTSDIQTTQAERSWVASVLTLAVPVGAPVGGILMDTVGRLNTVKIACVPAVIGWVLIATSSNFWTLIVGRICTGVASVWGTGPAIVYITEIARSDIRGSLISFAPAYTSLGMVLAYIKGWAFGWRLTAWLCGKTLAELQFINLKEANNKKRTMDHHKRGVMGVLGGFLKPTGYKPLLILFGFFIFQQFSGIYITLFYSVEFFDEVGTNINPYLCSIFIGMVRAVMSVVNTYMLKTFRRRPLLIWSSLGMALSMFISGLFTTWIKNGTTTWNWIPVVAVMFYVVASMFGLLSIPWTMTAELFPIEIRAVAHSWIYSGAYLIMFFSVQNYHALEKLCGGVAEVQWFFGVVSMAGLVYAVFFLPETHGSELSEIEDYFRSNTIYLWRKTKTPASRKGSQYSYRKPSGDIVKKNVLKTVTEDTTDQNEKLLSQS</sequence>
<evidence type="ECO:0000313" key="8">
    <source>
        <dbReference type="EMBL" id="KAK9875935.1"/>
    </source>
</evidence>
<feature type="transmembrane region" description="Helical" evidence="6">
    <location>
        <begin position="403"/>
        <end position="422"/>
    </location>
</feature>
<comment type="subcellular location">
    <subcellularLocation>
        <location evidence="1">Membrane</location>
        <topology evidence="1">Multi-pass membrane protein</topology>
    </subcellularLocation>
</comment>
<feature type="transmembrane region" description="Helical" evidence="6">
    <location>
        <begin position="303"/>
        <end position="325"/>
    </location>
</feature>
<dbReference type="PANTHER" id="PTHR48021:SF24">
    <property type="entry name" value="MAJOR FACILITATOR SUPERFAMILY (MFS) PROFILE DOMAIN-CONTAINING PROTEIN"/>
    <property type="match status" value="1"/>
</dbReference>